<sequence>MIRRPSTRFGMIPHDRFISLMRMFDENKQPKHDDKLTFPEYIGQYCDYSHTKHTQAGVHRMSRQESRDLDTQREMGVLINKVWTHHIKDPNHLAQYCAFKSIRELSSYVDVIDIHIFDPVRVLGTYHGDKKVRGLTDNVAKLCTKPTLIPVLNKTVSIPGPPGNISPCAFILAHAVQILLFPPQDWNSDRVYSRDQGAYAHRFPTPETIGGGTTPTVAGLFSMEDLHRAVLLFSHLTKRRTAWKWIRKTAPPSSSNAKFPGYHRPASPATDHDQPEATTEPLSNEEPSNSMASPQIDQRMASVDEDAPEELTGPQLIKGLDTIKINTMLVELTTTTRPRQTIAERQQELHSPEMHPLLELKLNHIVDCAKTIHAQPDFDKLLARSRETETRVTFSLEGPDSSSFMRHQLDSRSGAGELSPTIIIEECEFPDGTPISFSVVGINPKVSEEALLACFDWRNNSVIKSNEPYFPGSLGNAKSLINRLNDPTVPKSQIEDHANLDVSAMVEAYDSVYEDESCGVNLFYQQNILDSGVTELGSRDVKVNWLLHQSPIMTRVLDLAITYCKRNKERLLVYVEDPWIQCLLVGLFVTAGFDIATTRTSDGAVETNRIIREWKNQDSGLEIFVANIHTKVMDVDMQKYCSKALILDWPLEPQRLLRTINHMAKHRLGSKEEAMVHMLKLRWSHHDETERICCTKWAMQLSKDINLPDWMTGAVREVCIFEMIKTAWHQEFNRYAWVVMRDNGRRDYNGASMTHHDGIAPRLGHVFSIAAKLILNFPEDKEFWFDSEEVLVAGCYRFLEVIDADFDKGAADRLKVKLSYSPERLRESCLLAFEHSMYFTYHQFKHEYVYGDDYHERNEQLRLGVEARARGEVSVWSDDEAEAEADGDEETEQFDETGTKRKGGDHGEGGAKKQKTGAGSVKHAGCDLDGADEK</sequence>
<dbReference type="AlphaFoldDB" id="A0A8H4SS35"/>
<accession>A0A8H4SS35</accession>
<reference evidence="2" key="1">
    <citation type="journal article" date="2020" name="BMC Genomics">
        <title>Correction to: Identification and distribution of gene clusters required for synthesis of sphingolipid metabolism inhibitors in diverse species of the filamentous fungus Fusarium.</title>
        <authorList>
            <person name="Kim H.S."/>
            <person name="Lohmar J.M."/>
            <person name="Busman M."/>
            <person name="Brown D.W."/>
            <person name="Naumann T.A."/>
            <person name="Divon H.H."/>
            <person name="Lysoe E."/>
            <person name="Uhlig S."/>
            <person name="Proctor R.H."/>
        </authorList>
    </citation>
    <scope>NUCLEOTIDE SEQUENCE</scope>
    <source>
        <strain evidence="2">NRRL 45417</strain>
    </source>
</reference>
<feature type="region of interest" description="Disordered" evidence="1">
    <location>
        <begin position="875"/>
        <end position="934"/>
    </location>
</feature>
<evidence type="ECO:0000313" key="3">
    <source>
        <dbReference type="Proteomes" id="UP000604273"/>
    </source>
</evidence>
<evidence type="ECO:0000256" key="1">
    <source>
        <dbReference type="SAM" id="MobiDB-lite"/>
    </source>
</evidence>
<keyword evidence="3" id="KW-1185">Reference proteome</keyword>
<organism evidence="2 3">
    <name type="scientific">Fusarium gaditjirri</name>
    <dbReference type="NCBI Taxonomy" id="282569"/>
    <lineage>
        <taxon>Eukaryota</taxon>
        <taxon>Fungi</taxon>
        <taxon>Dikarya</taxon>
        <taxon>Ascomycota</taxon>
        <taxon>Pezizomycotina</taxon>
        <taxon>Sordariomycetes</taxon>
        <taxon>Hypocreomycetidae</taxon>
        <taxon>Hypocreales</taxon>
        <taxon>Nectriaceae</taxon>
        <taxon>Fusarium</taxon>
        <taxon>Fusarium nisikadoi species complex</taxon>
    </lineage>
</organism>
<dbReference type="Proteomes" id="UP000604273">
    <property type="component" value="Unassembled WGS sequence"/>
</dbReference>
<dbReference type="EMBL" id="JABFAI010000430">
    <property type="protein sequence ID" value="KAF4944516.1"/>
    <property type="molecule type" value="Genomic_DNA"/>
</dbReference>
<dbReference type="OrthoDB" id="4986691at2759"/>
<feature type="compositionally biased region" description="Polar residues" evidence="1">
    <location>
        <begin position="276"/>
        <end position="293"/>
    </location>
</feature>
<name>A0A8H4SS35_9HYPO</name>
<evidence type="ECO:0000313" key="2">
    <source>
        <dbReference type="EMBL" id="KAF4944516.1"/>
    </source>
</evidence>
<feature type="region of interest" description="Disordered" evidence="1">
    <location>
        <begin position="249"/>
        <end position="293"/>
    </location>
</feature>
<proteinExistence type="predicted"/>
<feature type="compositionally biased region" description="Basic and acidic residues" evidence="1">
    <location>
        <begin position="897"/>
        <end position="911"/>
    </location>
</feature>
<feature type="compositionally biased region" description="Acidic residues" evidence="1">
    <location>
        <begin position="877"/>
        <end position="895"/>
    </location>
</feature>
<comment type="caution">
    <text evidence="2">The sequence shown here is derived from an EMBL/GenBank/DDBJ whole genome shotgun (WGS) entry which is preliminary data.</text>
</comment>
<gene>
    <name evidence="2" type="ORF">FGADI_12634</name>
</gene>
<reference evidence="2" key="2">
    <citation type="submission" date="2020-05" db="EMBL/GenBank/DDBJ databases">
        <authorList>
            <person name="Kim H.-S."/>
            <person name="Proctor R.H."/>
            <person name="Brown D.W."/>
        </authorList>
    </citation>
    <scope>NUCLEOTIDE SEQUENCE</scope>
    <source>
        <strain evidence="2">NRRL 45417</strain>
    </source>
</reference>
<protein>
    <submittedName>
        <fullName evidence="2">Uncharacterized protein</fullName>
    </submittedName>
</protein>